<proteinExistence type="predicted"/>
<reference evidence="1 2" key="1">
    <citation type="submission" date="2020-04" db="EMBL/GenBank/DDBJ databases">
        <title>Complete genome of a Psychrophilic, Marine, Gas Vacuolate Bacterium Polaromonas vacuolata KCTC 22033T.</title>
        <authorList>
            <person name="Hwang K."/>
            <person name="Kim K.M."/>
        </authorList>
    </citation>
    <scope>NUCLEOTIDE SEQUENCE [LARGE SCALE GENOMIC DNA]</scope>
    <source>
        <strain evidence="1 2">KCTC 22033</strain>
    </source>
</reference>
<dbReference type="AlphaFoldDB" id="A0A6H2H572"/>
<protein>
    <submittedName>
        <fullName evidence="1">Uncharacterized protein</fullName>
    </submittedName>
</protein>
<evidence type="ECO:0000313" key="1">
    <source>
        <dbReference type="EMBL" id="QJC55021.1"/>
    </source>
</evidence>
<name>A0A6H2H572_9BURK</name>
<evidence type="ECO:0000313" key="2">
    <source>
        <dbReference type="Proteomes" id="UP000502041"/>
    </source>
</evidence>
<sequence length="72" mass="8161">MLVGTPALTTHLLAGPKPHLMPIANFLTKCSIDAWPITDKVKLDADCPQRIHRPHKQRSKRFALIYGGSYHW</sequence>
<organism evidence="1 2">
    <name type="scientific">Polaromonas vacuolata</name>
    <dbReference type="NCBI Taxonomy" id="37448"/>
    <lineage>
        <taxon>Bacteria</taxon>
        <taxon>Pseudomonadati</taxon>
        <taxon>Pseudomonadota</taxon>
        <taxon>Betaproteobacteria</taxon>
        <taxon>Burkholderiales</taxon>
        <taxon>Comamonadaceae</taxon>
        <taxon>Polaromonas</taxon>
    </lineage>
</organism>
<gene>
    <name evidence="1" type="ORF">HC248_00284</name>
</gene>
<accession>A0A6H2H572</accession>
<dbReference type="EMBL" id="CP051461">
    <property type="protein sequence ID" value="QJC55021.1"/>
    <property type="molecule type" value="Genomic_DNA"/>
</dbReference>
<dbReference type="KEGG" id="pvac:HC248_00284"/>
<keyword evidence="2" id="KW-1185">Reference proteome</keyword>
<dbReference type="Proteomes" id="UP000502041">
    <property type="component" value="Chromosome"/>
</dbReference>